<evidence type="ECO:0000256" key="1">
    <source>
        <dbReference type="SAM" id="MobiDB-lite"/>
    </source>
</evidence>
<feature type="compositionally biased region" description="Basic and acidic residues" evidence="1">
    <location>
        <begin position="25"/>
        <end position="36"/>
    </location>
</feature>
<reference evidence="2 3" key="1">
    <citation type="submission" date="2020-03" db="EMBL/GenBank/DDBJ databases">
        <title>Genomic Encyclopedia of Type Strains, Phase IV (KMG-IV): sequencing the most valuable type-strain genomes for metagenomic binning, comparative biology and taxonomic classification.</title>
        <authorList>
            <person name="Goeker M."/>
        </authorList>
    </citation>
    <scope>NUCLEOTIDE SEQUENCE [LARGE SCALE GENOMIC DNA]</scope>
    <source>
        <strain evidence="2 3">DSM 27651</strain>
    </source>
</reference>
<feature type="compositionally biased region" description="Acidic residues" evidence="1">
    <location>
        <begin position="42"/>
        <end position="60"/>
    </location>
</feature>
<evidence type="ECO:0000313" key="2">
    <source>
        <dbReference type="EMBL" id="NJC32749.1"/>
    </source>
</evidence>
<feature type="region of interest" description="Disordered" evidence="1">
    <location>
        <begin position="99"/>
        <end position="124"/>
    </location>
</feature>
<dbReference type="Proteomes" id="UP000734218">
    <property type="component" value="Unassembled WGS sequence"/>
</dbReference>
<name>A0ABX0XHQ5_9SPHN</name>
<dbReference type="InterPro" id="IPR019632">
    <property type="entry name" value="DUF2497"/>
</dbReference>
<evidence type="ECO:0000313" key="3">
    <source>
        <dbReference type="Proteomes" id="UP000734218"/>
    </source>
</evidence>
<accession>A0ABX0XHQ5</accession>
<organism evidence="2 3">
    <name type="scientific">Sphingomonas jejuensis</name>
    <dbReference type="NCBI Taxonomy" id="904715"/>
    <lineage>
        <taxon>Bacteria</taxon>
        <taxon>Pseudomonadati</taxon>
        <taxon>Pseudomonadota</taxon>
        <taxon>Alphaproteobacteria</taxon>
        <taxon>Sphingomonadales</taxon>
        <taxon>Sphingomonadaceae</taxon>
        <taxon>Sphingomonas</taxon>
    </lineage>
</organism>
<dbReference type="RefSeq" id="WP_209023167.1">
    <property type="nucleotide sequence ID" value="NZ_JAATJE010000001.1"/>
</dbReference>
<dbReference type="Pfam" id="PF10691">
    <property type="entry name" value="DUF2497"/>
    <property type="match status" value="1"/>
</dbReference>
<keyword evidence="3" id="KW-1185">Reference proteome</keyword>
<gene>
    <name evidence="2" type="ORF">GGR88_000223</name>
</gene>
<comment type="caution">
    <text evidence="2">The sequence shown here is derived from an EMBL/GenBank/DDBJ whole genome shotgun (WGS) entry which is preliminary data.</text>
</comment>
<dbReference type="EMBL" id="JAATJE010000001">
    <property type="protein sequence ID" value="NJC32749.1"/>
    <property type="molecule type" value="Genomic_DNA"/>
</dbReference>
<sequence length="203" mass="21521">MANIGSERSMEEILSSIKRVISEGSDVRLRRGETRGNPDILPEPDEDEPDADPDVLELTEPDPMPEASDGGFHQTFAAAIEPEPEDARWQAIADEPVVEAPEPVPAPAPVASAAPAPSAAPLPSAVDGEAELVSSQAAAASRQSLASLSRLVVKEAGGDVTLEALVRDMLRPMLAEWLDKNLPATVERLVQAEIRRIAAQDAP</sequence>
<proteinExistence type="predicted"/>
<feature type="region of interest" description="Disordered" evidence="1">
    <location>
        <begin position="21"/>
        <end position="71"/>
    </location>
</feature>
<feature type="compositionally biased region" description="Low complexity" evidence="1">
    <location>
        <begin position="109"/>
        <end position="124"/>
    </location>
</feature>
<protein>
    <recommendedName>
        <fullName evidence="4">DUF2497 domain-containing protein</fullName>
    </recommendedName>
</protein>
<evidence type="ECO:0008006" key="4">
    <source>
        <dbReference type="Google" id="ProtNLM"/>
    </source>
</evidence>